<name>A0A8S5MK07_9CAUD</name>
<evidence type="ECO:0000313" key="1">
    <source>
        <dbReference type="EMBL" id="DAD82243.1"/>
    </source>
</evidence>
<dbReference type="EMBL" id="BK014913">
    <property type="protein sequence ID" value="DAD82243.1"/>
    <property type="molecule type" value="Genomic_DNA"/>
</dbReference>
<reference evidence="1" key="1">
    <citation type="journal article" date="2021" name="Proc. Natl. Acad. Sci. U.S.A.">
        <title>A Catalog of Tens of Thousands of Viruses from Human Metagenomes Reveals Hidden Associations with Chronic Diseases.</title>
        <authorList>
            <person name="Tisza M.J."/>
            <person name="Buck C.B."/>
        </authorList>
    </citation>
    <scope>NUCLEOTIDE SEQUENCE</scope>
    <source>
        <strain evidence="1">CtwQg18</strain>
    </source>
</reference>
<proteinExistence type="predicted"/>
<accession>A0A8S5MK07</accession>
<organism evidence="1">
    <name type="scientific">Siphoviridae sp. ctwQg18</name>
    <dbReference type="NCBI Taxonomy" id="2826516"/>
    <lineage>
        <taxon>Viruses</taxon>
        <taxon>Duplodnaviria</taxon>
        <taxon>Heunggongvirae</taxon>
        <taxon>Uroviricota</taxon>
        <taxon>Caudoviricetes</taxon>
    </lineage>
</organism>
<sequence length="38" mass="4500">MQPIHREFTGRERLLCGELQEPGYDFLWLKGTLLPVKK</sequence>
<protein>
    <submittedName>
        <fullName evidence="1">Uncharacterized protein</fullName>
    </submittedName>
</protein>